<evidence type="ECO:0000313" key="2">
    <source>
        <dbReference type="Proteomes" id="UP000626148"/>
    </source>
</evidence>
<protein>
    <recommendedName>
        <fullName evidence="3">DUF1631 domain-containing protein</fullName>
    </recommendedName>
</protein>
<evidence type="ECO:0008006" key="3">
    <source>
        <dbReference type="Google" id="ProtNLM"/>
    </source>
</evidence>
<keyword evidence="2" id="KW-1185">Reference proteome</keyword>
<evidence type="ECO:0000313" key="1">
    <source>
        <dbReference type="EMBL" id="GGX59096.1"/>
    </source>
</evidence>
<dbReference type="Proteomes" id="UP000626148">
    <property type="component" value="Unassembled WGS sequence"/>
</dbReference>
<name>A0A918NBX1_9GAMM</name>
<reference evidence="1" key="2">
    <citation type="submission" date="2020-09" db="EMBL/GenBank/DDBJ databases">
        <authorList>
            <person name="Sun Q."/>
            <person name="Kim S."/>
        </authorList>
    </citation>
    <scope>NUCLEOTIDE SEQUENCE</scope>
    <source>
        <strain evidence="1">KCTC 22169</strain>
    </source>
</reference>
<sequence>MNTAKVTRLSDHLAKVPSKRDDARLQALSRRFLDLLPPLLDGYFTAADDFLFQWAEKTRDGVESAAYFEHLRALRLEKDTIREAILEGTRDLNERQLNGDTGSGRSVKSVSMDELSLMEDDTLERGLAIDSFANRVLERSGNEWLAFRERMGVLMGERELKDEQTPFNPQDFGKVVFEALERMDCPLKTVLMLYRLFDQKACAKLTVYYESGNRWLVEEGILPNLKLMNARNETPLAQPETFEQLGAMLAQRALQGEGGQGGSFGGGAAGGYGHPGGIGGGGGSASHGGGYPSGGGMAGGGVSVDAGTMQHLLSTLSHIQTQVAPATTDVATLKNWAQTQAQAITTEARGTEDAGTISLVAMLFEYILDDDYLSPHMKQLMARMQIPIIKVALLDKEFFTDAEHSARRLLNRMAKAAAGWEPDSNIDDDILLDGMETIVTRLNHDFETDLGMFDTALDEFMALKDEYDAMQSARVAVLRDEEDARVRQHENQDRAKLFIEALLKDEAPPTDVLNLLQRHWYRLMKGIFNSRGEGKAWKTSARIARELMWSLQPNVQLTEATRFNKVVPGMLSGLRDGLKALGVDEAERNKVIERIEALHDSKRQSFNEDVWTAQEKLDAFEERSRKAEAIVDEPQPLPIDEPVVQHKPADLTYYMDVVESLETGGWFDIELNEGDVRRGCLSCIIGAGTKYLFTDYQGDKIAERSAIGLAMAMRNDTVRPLDDAPLFDRMINTLVTDLGQNQTRH</sequence>
<organism evidence="1 2">
    <name type="scientific">Saccharospirillum salsuginis</name>
    <dbReference type="NCBI Taxonomy" id="418750"/>
    <lineage>
        <taxon>Bacteria</taxon>
        <taxon>Pseudomonadati</taxon>
        <taxon>Pseudomonadota</taxon>
        <taxon>Gammaproteobacteria</taxon>
        <taxon>Oceanospirillales</taxon>
        <taxon>Saccharospirillaceae</taxon>
        <taxon>Saccharospirillum</taxon>
    </lineage>
</organism>
<gene>
    <name evidence="1" type="ORF">GCM10007392_28530</name>
</gene>
<dbReference type="AlphaFoldDB" id="A0A918NBX1"/>
<dbReference type="EMBL" id="BMXR01000007">
    <property type="protein sequence ID" value="GGX59096.1"/>
    <property type="molecule type" value="Genomic_DNA"/>
</dbReference>
<reference evidence="1" key="1">
    <citation type="journal article" date="2014" name="Int. J. Syst. Evol. Microbiol.">
        <title>Complete genome sequence of Corynebacterium casei LMG S-19264T (=DSM 44701T), isolated from a smear-ripened cheese.</title>
        <authorList>
            <consortium name="US DOE Joint Genome Institute (JGI-PGF)"/>
            <person name="Walter F."/>
            <person name="Albersmeier A."/>
            <person name="Kalinowski J."/>
            <person name="Ruckert C."/>
        </authorList>
    </citation>
    <scope>NUCLEOTIDE SEQUENCE</scope>
    <source>
        <strain evidence="1">KCTC 22169</strain>
    </source>
</reference>
<dbReference type="RefSeq" id="WP_189609835.1">
    <property type="nucleotide sequence ID" value="NZ_BMXR01000007.1"/>
</dbReference>
<comment type="caution">
    <text evidence="1">The sequence shown here is derived from an EMBL/GenBank/DDBJ whole genome shotgun (WGS) entry which is preliminary data.</text>
</comment>
<proteinExistence type="predicted"/>
<accession>A0A918NBX1</accession>
<dbReference type="InterPro" id="IPR012434">
    <property type="entry name" value="DUF1631"/>
</dbReference>
<dbReference type="Pfam" id="PF07793">
    <property type="entry name" value="DUF1631"/>
    <property type="match status" value="1"/>
</dbReference>